<keyword evidence="2" id="KW-0812">Transmembrane</keyword>
<dbReference type="Proteomes" id="UP000821837">
    <property type="component" value="Unassembled WGS sequence"/>
</dbReference>
<evidence type="ECO:0000256" key="1">
    <source>
        <dbReference type="SAM" id="MobiDB-lite"/>
    </source>
</evidence>
<evidence type="ECO:0000313" key="4">
    <source>
        <dbReference type="Proteomes" id="UP000821837"/>
    </source>
</evidence>
<dbReference type="VEuPathDB" id="VectorBase:RSAN_057827"/>
<keyword evidence="2" id="KW-0472">Membrane</keyword>
<keyword evidence="4" id="KW-1185">Reference proteome</keyword>
<feature type="region of interest" description="Disordered" evidence="1">
    <location>
        <begin position="20"/>
        <end position="48"/>
    </location>
</feature>
<dbReference type="EMBL" id="JABSTV010001250">
    <property type="protein sequence ID" value="KAH7955307.1"/>
    <property type="molecule type" value="Genomic_DNA"/>
</dbReference>
<organism evidence="3 4">
    <name type="scientific">Rhipicephalus sanguineus</name>
    <name type="common">Brown dog tick</name>
    <name type="synonym">Ixodes sanguineus</name>
    <dbReference type="NCBI Taxonomy" id="34632"/>
    <lineage>
        <taxon>Eukaryota</taxon>
        <taxon>Metazoa</taxon>
        <taxon>Ecdysozoa</taxon>
        <taxon>Arthropoda</taxon>
        <taxon>Chelicerata</taxon>
        <taxon>Arachnida</taxon>
        <taxon>Acari</taxon>
        <taxon>Parasitiformes</taxon>
        <taxon>Ixodida</taxon>
        <taxon>Ixodoidea</taxon>
        <taxon>Ixodidae</taxon>
        <taxon>Rhipicephalinae</taxon>
        <taxon>Rhipicephalus</taxon>
        <taxon>Rhipicephalus</taxon>
    </lineage>
</organism>
<comment type="caution">
    <text evidence="3">The sequence shown here is derived from an EMBL/GenBank/DDBJ whole genome shotgun (WGS) entry which is preliminary data.</text>
</comment>
<name>A0A9D4PUG6_RHISA</name>
<reference evidence="3" key="1">
    <citation type="journal article" date="2020" name="Cell">
        <title>Large-Scale Comparative Analyses of Tick Genomes Elucidate Their Genetic Diversity and Vector Capacities.</title>
        <authorList>
            <consortium name="Tick Genome and Microbiome Consortium (TIGMIC)"/>
            <person name="Jia N."/>
            <person name="Wang J."/>
            <person name="Shi W."/>
            <person name="Du L."/>
            <person name="Sun Y."/>
            <person name="Zhan W."/>
            <person name="Jiang J.F."/>
            <person name="Wang Q."/>
            <person name="Zhang B."/>
            <person name="Ji P."/>
            <person name="Bell-Sakyi L."/>
            <person name="Cui X.M."/>
            <person name="Yuan T.T."/>
            <person name="Jiang B.G."/>
            <person name="Yang W.F."/>
            <person name="Lam T.T."/>
            <person name="Chang Q.C."/>
            <person name="Ding S.J."/>
            <person name="Wang X.J."/>
            <person name="Zhu J.G."/>
            <person name="Ruan X.D."/>
            <person name="Zhao L."/>
            <person name="Wei J.T."/>
            <person name="Ye R.Z."/>
            <person name="Que T.C."/>
            <person name="Du C.H."/>
            <person name="Zhou Y.H."/>
            <person name="Cheng J.X."/>
            <person name="Dai P.F."/>
            <person name="Guo W.B."/>
            <person name="Han X.H."/>
            <person name="Huang E.J."/>
            <person name="Li L.F."/>
            <person name="Wei W."/>
            <person name="Gao Y.C."/>
            <person name="Liu J.Z."/>
            <person name="Shao H.Z."/>
            <person name="Wang X."/>
            <person name="Wang C.C."/>
            <person name="Yang T.C."/>
            <person name="Huo Q.B."/>
            <person name="Li W."/>
            <person name="Chen H.Y."/>
            <person name="Chen S.E."/>
            <person name="Zhou L.G."/>
            <person name="Ni X.B."/>
            <person name="Tian J.H."/>
            <person name="Sheng Y."/>
            <person name="Liu T."/>
            <person name="Pan Y.S."/>
            <person name="Xia L.Y."/>
            <person name="Li J."/>
            <person name="Zhao F."/>
            <person name="Cao W.C."/>
        </authorList>
    </citation>
    <scope>NUCLEOTIDE SEQUENCE</scope>
    <source>
        <strain evidence="3">Rsan-2018</strain>
    </source>
</reference>
<evidence type="ECO:0000313" key="3">
    <source>
        <dbReference type="EMBL" id="KAH7955307.1"/>
    </source>
</evidence>
<evidence type="ECO:0000256" key="2">
    <source>
        <dbReference type="SAM" id="Phobius"/>
    </source>
</evidence>
<protein>
    <recommendedName>
        <fullName evidence="5">Tick transposon</fullName>
    </recommendedName>
</protein>
<proteinExistence type="predicted"/>
<sequence length="209" mass="22676">MHTACVCRYSLAALSRRHSWQRAGGQTSQGSTPARHLHHPGRGGQGLPAGRLKKLLVTVHPDGRAANGRGPKLLPETGLTRRERASLLGLRTGCVWTAARRYLKGRCASAACSRCSDPETLEHLLCTCPDWQSNARQSPQPTGDRAFVPPHWSTCSSHPVPICQPSGAWRISSWRRESRPTTDTGTLTTPILAAGLLLFVLMTSAPPHI</sequence>
<accession>A0A9D4PUG6</accession>
<reference evidence="3" key="2">
    <citation type="submission" date="2021-09" db="EMBL/GenBank/DDBJ databases">
        <authorList>
            <person name="Jia N."/>
            <person name="Wang J."/>
            <person name="Shi W."/>
            <person name="Du L."/>
            <person name="Sun Y."/>
            <person name="Zhan W."/>
            <person name="Jiang J."/>
            <person name="Wang Q."/>
            <person name="Zhang B."/>
            <person name="Ji P."/>
            <person name="Sakyi L.B."/>
            <person name="Cui X."/>
            <person name="Yuan T."/>
            <person name="Jiang B."/>
            <person name="Yang W."/>
            <person name="Lam T.T.-Y."/>
            <person name="Chang Q."/>
            <person name="Ding S."/>
            <person name="Wang X."/>
            <person name="Zhu J."/>
            <person name="Ruan X."/>
            <person name="Zhao L."/>
            <person name="Wei J."/>
            <person name="Que T."/>
            <person name="Du C."/>
            <person name="Cheng J."/>
            <person name="Dai P."/>
            <person name="Han X."/>
            <person name="Huang E."/>
            <person name="Gao Y."/>
            <person name="Liu J."/>
            <person name="Shao H."/>
            <person name="Ye R."/>
            <person name="Li L."/>
            <person name="Wei W."/>
            <person name="Wang X."/>
            <person name="Wang C."/>
            <person name="Huo Q."/>
            <person name="Li W."/>
            <person name="Guo W."/>
            <person name="Chen H."/>
            <person name="Chen S."/>
            <person name="Zhou L."/>
            <person name="Zhou L."/>
            <person name="Ni X."/>
            <person name="Tian J."/>
            <person name="Zhou Y."/>
            <person name="Sheng Y."/>
            <person name="Liu T."/>
            <person name="Pan Y."/>
            <person name="Xia L."/>
            <person name="Li J."/>
            <person name="Zhao F."/>
            <person name="Cao W."/>
        </authorList>
    </citation>
    <scope>NUCLEOTIDE SEQUENCE</scope>
    <source>
        <strain evidence="3">Rsan-2018</strain>
        <tissue evidence="3">Larvae</tissue>
    </source>
</reference>
<evidence type="ECO:0008006" key="5">
    <source>
        <dbReference type="Google" id="ProtNLM"/>
    </source>
</evidence>
<feature type="transmembrane region" description="Helical" evidence="2">
    <location>
        <begin position="185"/>
        <end position="205"/>
    </location>
</feature>
<keyword evidence="2" id="KW-1133">Transmembrane helix</keyword>
<dbReference type="AlphaFoldDB" id="A0A9D4PUG6"/>
<gene>
    <name evidence="3" type="ORF">HPB52_000194</name>
</gene>